<dbReference type="EMBL" id="FNCC01000024">
    <property type="protein sequence ID" value="SDH48825.1"/>
    <property type="molecule type" value="Genomic_DNA"/>
</dbReference>
<comment type="function">
    <text evidence="2">Catalyzes the synthesis of N-((2S)-2-amino-2-carboxyethyl)-L-glutamate (ACEGA) from O-phospho-L-serine and L-glutamate. Involved in the biosynthesis of L-2,3-diaminopropionic acid (L-Dap), a precursor of staphyloferrin B and antibiotics.</text>
</comment>
<evidence type="ECO:0000256" key="5">
    <source>
        <dbReference type="ARBA" id="ARBA00011738"/>
    </source>
</evidence>
<reference evidence="12" key="1">
    <citation type="submission" date="2016-10" db="EMBL/GenBank/DDBJ databases">
        <authorList>
            <person name="Varghese N."/>
            <person name="Submissions S."/>
        </authorList>
    </citation>
    <scope>NUCLEOTIDE SEQUENCE [LARGE SCALE GENOMIC DNA]</scope>
    <source>
        <strain evidence="12">CGMCC 4.3506</strain>
    </source>
</reference>
<keyword evidence="9" id="KW-0663">Pyridoxal phosphate</keyword>
<dbReference type="Gene3D" id="3.40.50.1100">
    <property type="match status" value="2"/>
</dbReference>
<dbReference type="InterPro" id="IPR001216">
    <property type="entry name" value="P-phosphate_BS"/>
</dbReference>
<dbReference type="GO" id="GO:0006535">
    <property type="term" value="P:cysteine biosynthetic process from serine"/>
    <property type="evidence" value="ECO:0007669"/>
    <property type="project" value="InterPro"/>
</dbReference>
<dbReference type="PROSITE" id="PS00901">
    <property type="entry name" value="CYS_SYNTHASE"/>
    <property type="match status" value="1"/>
</dbReference>
<comment type="subunit">
    <text evidence="5">Homodimer.</text>
</comment>
<dbReference type="STRING" id="200378.SAMN05216553_12440"/>
<evidence type="ECO:0000256" key="1">
    <source>
        <dbReference type="ARBA" id="ARBA00001933"/>
    </source>
</evidence>
<sequence length="319" mass="34362">MFESYADVGGGTPLVRLKRLFAGHDVDVLAKLEFLNPGGSIKDRPARHVVRQWLRQGVLRPGMRVVESTSGNFGVALAAQARAHDLACTLVVDPLVRPLNLALMRQHGAEVVQVDRKDSQGGYLHTRLAEVHRILAADPRAVWVNQYANPLNWQAHYEGTGEELVADLPGPPDHLVVALSTGGSLMGTARRLRESYPDVEVVAVDAVGSVIFGGPAGPRRIPGIGASRRPELLDTDLVDRVVHVTDDESAAGCHDLLAAESIMAGGSSGSVVAAIRKLLPRLRPGARVVTLFPDRGERYFDVIYQADPVVEPLHAHLIG</sequence>
<feature type="domain" description="Tryptophan synthase beta chain-like PALP" evidence="10">
    <location>
        <begin position="8"/>
        <end position="294"/>
    </location>
</feature>
<protein>
    <recommendedName>
        <fullName evidence="7">N-(2-amino-2-carboxyethyl)-L-glutamate synthase</fullName>
        <ecNumber evidence="6">2.5.1.140</ecNumber>
    </recommendedName>
</protein>
<proteinExistence type="inferred from homology"/>
<evidence type="ECO:0000256" key="7">
    <source>
        <dbReference type="ARBA" id="ARBA00016985"/>
    </source>
</evidence>
<evidence type="ECO:0000313" key="12">
    <source>
        <dbReference type="Proteomes" id="UP000199623"/>
    </source>
</evidence>
<comment type="similarity">
    <text evidence="4">Belongs to the cysteine synthase/cystathionine beta-synthase family. SbnA subfamily.</text>
</comment>
<name>A0A1G8CTM2_9PSEU</name>
<dbReference type="OrthoDB" id="5176350at2"/>
<evidence type="ECO:0000256" key="8">
    <source>
        <dbReference type="ARBA" id="ARBA00022679"/>
    </source>
</evidence>
<dbReference type="InterPro" id="IPR023927">
    <property type="entry name" value="SbnA"/>
</dbReference>
<gene>
    <name evidence="11" type="ORF">SAMN05216553_12440</name>
</gene>
<evidence type="ECO:0000256" key="3">
    <source>
        <dbReference type="ARBA" id="ARBA00004924"/>
    </source>
</evidence>
<dbReference type="Proteomes" id="UP000199623">
    <property type="component" value="Unassembled WGS sequence"/>
</dbReference>
<dbReference type="EC" id="2.5.1.140" evidence="6"/>
<evidence type="ECO:0000256" key="9">
    <source>
        <dbReference type="ARBA" id="ARBA00022898"/>
    </source>
</evidence>
<evidence type="ECO:0000259" key="10">
    <source>
        <dbReference type="Pfam" id="PF00291"/>
    </source>
</evidence>
<dbReference type="CDD" id="cd01561">
    <property type="entry name" value="CBS_like"/>
    <property type="match status" value="1"/>
</dbReference>
<dbReference type="Pfam" id="PF00291">
    <property type="entry name" value="PALP"/>
    <property type="match status" value="1"/>
</dbReference>
<comment type="cofactor">
    <cofactor evidence="1">
        <name>pyridoxal 5'-phosphate</name>
        <dbReference type="ChEBI" id="CHEBI:597326"/>
    </cofactor>
</comment>
<evidence type="ECO:0000256" key="6">
    <source>
        <dbReference type="ARBA" id="ARBA00012331"/>
    </source>
</evidence>
<dbReference type="AlphaFoldDB" id="A0A1G8CTM2"/>
<dbReference type="RefSeq" id="WP_090059804.1">
    <property type="nucleotide sequence ID" value="NZ_FNCC01000024.1"/>
</dbReference>
<dbReference type="NCBIfam" id="TIGR03945">
    <property type="entry name" value="PLP_SbnA_fam"/>
    <property type="match status" value="1"/>
</dbReference>
<evidence type="ECO:0000313" key="11">
    <source>
        <dbReference type="EMBL" id="SDH48825.1"/>
    </source>
</evidence>
<accession>A0A1G8CTM2</accession>
<comment type="pathway">
    <text evidence="3">Siderophore biosynthesis.</text>
</comment>
<organism evidence="11 12">
    <name type="scientific">Lentzea fradiae</name>
    <dbReference type="NCBI Taxonomy" id="200378"/>
    <lineage>
        <taxon>Bacteria</taxon>
        <taxon>Bacillati</taxon>
        <taxon>Actinomycetota</taxon>
        <taxon>Actinomycetes</taxon>
        <taxon>Pseudonocardiales</taxon>
        <taxon>Pseudonocardiaceae</taxon>
        <taxon>Lentzea</taxon>
    </lineage>
</organism>
<dbReference type="GO" id="GO:0016765">
    <property type="term" value="F:transferase activity, transferring alkyl or aryl (other than methyl) groups"/>
    <property type="evidence" value="ECO:0007669"/>
    <property type="project" value="UniProtKB-ARBA"/>
</dbReference>
<evidence type="ECO:0000256" key="4">
    <source>
        <dbReference type="ARBA" id="ARBA00008519"/>
    </source>
</evidence>
<keyword evidence="8" id="KW-0808">Transferase</keyword>
<dbReference type="InterPro" id="IPR036052">
    <property type="entry name" value="TrpB-like_PALP_sf"/>
</dbReference>
<dbReference type="InterPro" id="IPR050214">
    <property type="entry name" value="Cys_Synth/Cystath_Beta-Synth"/>
</dbReference>
<dbReference type="SUPFAM" id="SSF53686">
    <property type="entry name" value="Tryptophan synthase beta subunit-like PLP-dependent enzymes"/>
    <property type="match status" value="1"/>
</dbReference>
<evidence type="ECO:0000256" key="2">
    <source>
        <dbReference type="ARBA" id="ARBA00004056"/>
    </source>
</evidence>
<keyword evidence="12" id="KW-1185">Reference proteome</keyword>
<dbReference type="PANTHER" id="PTHR10314">
    <property type="entry name" value="CYSTATHIONINE BETA-SYNTHASE"/>
    <property type="match status" value="1"/>
</dbReference>
<dbReference type="InterPro" id="IPR001926">
    <property type="entry name" value="TrpB-like_PALP"/>
</dbReference>